<proteinExistence type="predicted"/>
<keyword evidence="1" id="KW-0812">Transmembrane</keyword>
<feature type="transmembrane region" description="Helical" evidence="1">
    <location>
        <begin position="7"/>
        <end position="24"/>
    </location>
</feature>
<keyword evidence="1" id="KW-1133">Transmembrane helix</keyword>
<evidence type="ECO:0000256" key="1">
    <source>
        <dbReference type="SAM" id="Phobius"/>
    </source>
</evidence>
<feature type="transmembrane region" description="Helical" evidence="1">
    <location>
        <begin position="605"/>
        <end position="624"/>
    </location>
</feature>
<feature type="transmembrane region" description="Helical" evidence="1">
    <location>
        <begin position="579"/>
        <end position="599"/>
    </location>
</feature>
<gene>
    <name evidence="2" type="ORF">R82641_BJNNKPBH_00484</name>
</gene>
<feature type="transmembrane region" description="Helical" evidence="1">
    <location>
        <begin position="277"/>
        <end position="295"/>
    </location>
</feature>
<feature type="transmembrane region" description="Helical" evidence="1">
    <location>
        <begin position="222"/>
        <end position="245"/>
    </location>
</feature>
<dbReference type="Pfam" id="PF19484">
    <property type="entry name" value="DUF6020"/>
    <property type="match status" value="1"/>
</dbReference>
<evidence type="ECO:0000313" key="3">
    <source>
        <dbReference type="Proteomes" id="UP001314200"/>
    </source>
</evidence>
<organism evidence="2 3">
    <name type="scientific">Fructobacillus cardui</name>
    <dbReference type="NCBI Taxonomy" id="2893170"/>
    <lineage>
        <taxon>Bacteria</taxon>
        <taxon>Bacillati</taxon>
        <taxon>Bacillota</taxon>
        <taxon>Bacilli</taxon>
        <taxon>Lactobacillales</taxon>
        <taxon>Lactobacillaceae</taxon>
        <taxon>Fructobacillus</taxon>
    </lineage>
</organism>
<comment type="caution">
    <text evidence="2">The sequence shown here is derived from an EMBL/GenBank/DDBJ whole genome shotgun (WGS) entry which is preliminary data.</text>
</comment>
<reference evidence="2 3" key="1">
    <citation type="submission" date="2023-10" db="EMBL/GenBank/DDBJ databases">
        <authorList>
            <person name="Botero Cardona J."/>
        </authorList>
    </citation>
    <scope>NUCLEOTIDE SEQUENCE [LARGE SCALE GENOMIC DNA]</scope>
    <source>
        <strain evidence="2 3">R-82641</strain>
    </source>
</reference>
<feature type="transmembrane region" description="Helical" evidence="1">
    <location>
        <begin position="75"/>
        <end position="94"/>
    </location>
</feature>
<dbReference type="InterPro" id="IPR046062">
    <property type="entry name" value="DUF6020"/>
</dbReference>
<dbReference type="RefSeq" id="WP_338347774.1">
    <property type="nucleotide sequence ID" value="NZ_CAUZLY010000003.1"/>
</dbReference>
<feature type="transmembrane region" description="Helical" evidence="1">
    <location>
        <begin position="251"/>
        <end position="270"/>
    </location>
</feature>
<keyword evidence="3" id="KW-1185">Reference proteome</keyword>
<feature type="transmembrane region" description="Helical" evidence="1">
    <location>
        <begin position="44"/>
        <end position="63"/>
    </location>
</feature>
<sequence>MEKIKKLINYIFLFVSFLAISVSYPTTVWTGNLLIRLTNRLSVTVYQSFFGVLVVVFVVFFQCKYHRSVIKWSDWPYWFFGMITASLYVITLSVSNLNVNNLTGKLNVFITIIALLGFSYLFTNFAALLGQLISHLKLKKWLVNYWLVVFILIVVWFLQVFPLLPGLVTWDGYRQFVEYFHTYIPSLNFTYYPTGHHPWSATLILGFLFSIGRAIGGVNVGLFTIVLVQILLAALIFAKVVFFVGKNCGKIAAILAMIFYSSPFVAFWEVTIEKTPLFLTFTTWFVLTYAEILLINRQKNVSKWLYIEITFSGIMMAMFRNDGVYVVFLSLIVLIIVESFQRKKDARQLLFGFLIFLTAYLGWYKVALPLMNVLPGSTGEAISVPMRQLSAVVIHDPKSLNKNDLAVIDKITPIKDIPVNFNVNNADNLKSLYPVDTFLRSPAEIKMIQSGKLKKTSTLVTKKETNDYLKVWIEQAFQHPTTYIATFLAGNSQFLNPIIDDNPGSRGIMYDNGYMKSATFLQPGWFNEVHYWMSDSMRRYISWPNIIFSLPIIRSILQPAFALWTILFSTFYLMYRKSFAVLICIPVGLLCLISLLSPLNGGEKYILPAMYVLPVILSIVIATTQRGFRK</sequence>
<evidence type="ECO:0008006" key="4">
    <source>
        <dbReference type="Google" id="ProtNLM"/>
    </source>
</evidence>
<protein>
    <recommendedName>
        <fullName evidence="4">Glycosyltransferase RgtA/B/C/D-like domain-containing protein</fullName>
    </recommendedName>
</protein>
<feature type="transmembrane region" description="Helical" evidence="1">
    <location>
        <begin position="197"/>
        <end position="215"/>
    </location>
</feature>
<feature type="transmembrane region" description="Helical" evidence="1">
    <location>
        <begin position="349"/>
        <end position="366"/>
    </location>
</feature>
<name>A0ABN9YPG8_9LACO</name>
<feature type="transmembrane region" description="Helical" evidence="1">
    <location>
        <begin position="106"/>
        <end position="130"/>
    </location>
</feature>
<dbReference type="EMBL" id="CAUZLY010000003">
    <property type="protein sequence ID" value="CAK1234990.1"/>
    <property type="molecule type" value="Genomic_DNA"/>
</dbReference>
<feature type="transmembrane region" description="Helical" evidence="1">
    <location>
        <begin position="142"/>
        <end position="164"/>
    </location>
</feature>
<feature type="transmembrane region" description="Helical" evidence="1">
    <location>
        <begin position="546"/>
        <end position="567"/>
    </location>
</feature>
<keyword evidence="1" id="KW-0472">Membrane</keyword>
<accession>A0ABN9YPG8</accession>
<feature type="transmembrane region" description="Helical" evidence="1">
    <location>
        <begin position="315"/>
        <end position="337"/>
    </location>
</feature>
<evidence type="ECO:0000313" key="2">
    <source>
        <dbReference type="EMBL" id="CAK1234990.1"/>
    </source>
</evidence>
<dbReference type="Proteomes" id="UP001314200">
    <property type="component" value="Unassembled WGS sequence"/>
</dbReference>